<evidence type="ECO:0000313" key="5">
    <source>
        <dbReference type="Proteomes" id="UP000827284"/>
    </source>
</evidence>
<dbReference type="SMART" id="SM00343">
    <property type="entry name" value="ZnF_C2HC"/>
    <property type="match status" value="1"/>
</dbReference>
<dbReference type="Pfam" id="PF00098">
    <property type="entry name" value="zf-CCHC"/>
    <property type="match status" value="1"/>
</dbReference>
<dbReference type="Proteomes" id="UP000827284">
    <property type="component" value="Unassembled WGS sequence"/>
</dbReference>
<proteinExistence type="predicted"/>
<dbReference type="InterPro" id="IPR001878">
    <property type="entry name" value="Znf_CCHC"/>
</dbReference>
<feature type="compositionally biased region" description="Polar residues" evidence="2">
    <location>
        <begin position="77"/>
        <end position="101"/>
    </location>
</feature>
<feature type="domain" description="CCHC-type" evidence="3">
    <location>
        <begin position="52"/>
        <end position="66"/>
    </location>
</feature>
<dbReference type="AlphaFoldDB" id="A0A9P3M0P0"/>
<keyword evidence="1" id="KW-0862">Zinc</keyword>
<keyword evidence="1" id="KW-0863">Zinc-finger</keyword>
<evidence type="ECO:0000256" key="1">
    <source>
        <dbReference type="PROSITE-ProRule" id="PRU00047"/>
    </source>
</evidence>
<feature type="region of interest" description="Disordered" evidence="2">
    <location>
        <begin position="58"/>
        <end position="101"/>
    </location>
</feature>
<reference evidence="4" key="2">
    <citation type="journal article" date="2022" name="Microbiol. Resour. Announc.">
        <title>Whole-Genome Sequence of Entomortierella parvispora E1425, a Mucoromycotan Fungus Associated with Burkholderiaceae-Related Endosymbiotic Bacteria.</title>
        <authorList>
            <person name="Herlambang A."/>
            <person name="Guo Y."/>
            <person name="Takashima Y."/>
            <person name="Narisawa K."/>
            <person name="Ohta H."/>
            <person name="Nishizawa T."/>
        </authorList>
    </citation>
    <scope>NUCLEOTIDE SEQUENCE</scope>
    <source>
        <strain evidence="4">E1425</strain>
    </source>
</reference>
<keyword evidence="1" id="KW-0479">Metal-binding</keyword>
<dbReference type="GO" id="GO:0008270">
    <property type="term" value="F:zinc ion binding"/>
    <property type="evidence" value="ECO:0007669"/>
    <property type="project" value="UniProtKB-KW"/>
</dbReference>
<dbReference type="Gene3D" id="4.10.60.10">
    <property type="entry name" value="Zinc finger, CCHC-type"/>
    <property type="match status" value="1"/>
</dbReference>
<name>A0A9P3M0P0_9FUNG</name>
<dbReference type="GO" id="GO:0003676">
    <property type="term" value="F:nucleic acid binding"/>
    <property type="evidence" value="ECO:0007669"/>
    <property type="project" value="InterPro"/>
</dbReference>
<evidence type="ECO:0000313" key="4">
    <source>
        <dbReference type="EMBL" id="GJJ77468.1"/>
    </source>
</evidence>
<keyword evidence="5" id="KW-1185">Reference proteome</keyword>
<evidence type="ECO:0000256" key="2">
    <source>
        <dbReference type="SAM" id="MobiDB-lite"/>
    </source>
</evidence>
<gene>
    <name evidence="4" type="ORF">EMPS_09827</name>
</gene>
<dbReference type="EMBL" id="BQFW01000013">
    <property type="protein sequence ID" value="GJJ77468.1"/>
    <property type="molecule type" value="Genomic_DNA"/>
</dbReference>
<reference evidence="4" key="1">
    <citation type="submission" date="2021-11" db="EMBL/GenBank/DDBJ databases">
        <authorList>
            <person name="Herlambang A."/>
            <person name="Guo Y."/>
            <person name="Takashima Y."/>
            <person name="Nishizawa T."/>
        </authorList>
    </citation>
    <scope>NUCLEOTIDE SEQUENCE</scope>
    <source>
        <strain evidence="4">E1425</strain>
    </source>
</reference>
<dbReference type="PROSITE" id="PS50158">
    <property type="entry name" value="ZF_CCHC"/>
    <property type="match status" value="1"/>
</dbReference>
<accession>A0A9P3M0P0</accession>
<sequence length="101" mass="11127">MDLDSMHVFMAQMAALFQGANATNINAFGRYNQLPKKLTPEIRAELIRTGACFRCRQPGHRSKDCRVSFPNTGPRRSLNNTGTPANSNNTNEESGNAQGEN</sequence>
<evidence type="ECO:0000259" key="3">
    <source>
        <dbReference type="PROSITE" id="PS50158"/>
    </source>
</evidence>
<protein>
    <recommendedName>
        <fullName evidence="3">CCHC-type domain-containing protein</fullName>
    </recommendedName>
</protein>
<dbReference type="InterPro" id="IPR036875">
    <property type="entry name" value="Znf_CCHC_sf"/>
</dbReference>
<comment type="caution">
    <text evidence="4">The sequence shown here is derived from an EMBL/GenBank/DDBJ whole genome shotgun (WGS) entry which is preliminary data.</text>
</comment>
<dbReference type="SUPFAM" id="SSF57756">
    <property type="entry name" value="Retrovirus zinc finger-like domains"/>
    <property type="match status" value="1"/>
</dbReference>
<dbReference type="OrthoDB" id="2430210at2759"/>
<organism evidence="4 5">
    <name type="scientific">Entomortierella parvispora</name>
    <dbReference type="NCBI Taxonomy" id="205924"/>
    <lineage>
        <taxon>Eukaryota</taxon>
        <taxon>Fungi</taxon>
        <taxon>Fungi incertae sedis</taxon>
        <taxon>Mucoromycota</taxon>
        <taxon>Mortierellomycotina</taxon>
        <taxon>Mortierellomycetes</taxon>
        <taxon>Mortierellales</taxon>
        <taxon>Mortierellaceae</taxon>
        <taxon>Entomortierella</taxon>
    </lineage>
</organism>